<evidence type="ECO:0000313" key="4">
    <source>
        <dbReference type="Proteomes" id="UP000799770"/>
    </source>
</evidence>
<organism evidence="3 4">
    <name type="scientific">Lophiotrema nucula</name>
    <dbReference type="NCBI Taxonomy" id="690887"/>
    <lineage>
        <taxon>Eukaryota</taxon>
        <taxon>Fungi</taxon>
        <taxon>Dikarya</taxon>
        <taxon>Ascomycota</taxon>
        <taxon>Pezizomycotina</taxon>
        <taxon>Dothideomycetes</taxon>
        <taxon>Pleosporomycetidae</taxon>
        <taxon>Pleosporales</taxon>
        <taxon>Lophiotremataceae</taxon>
        <taxon>Lophiotrema</taxon>
    </lineage>
</organism>
<proteinExistence type="inferred from homology"/>
<keyword evidence="4" id="KW-1185">Reference proteome</keyword>
<evidence type="ECO:0000313" key="3">
    <source>
        <dbReference type="EMBL" id="KAF2111960.1"/>
    </source>
</evidence>
<evidence type="ECO:0000256" key="1">
    <source>
        <dbReference type="ARBA" id="ARBA00006484"/>
    </source>
</evidence>
<dbReference type="OrthoDB" id="191139at2759"/>
<dbReference type="PANTHER" id="PTHR24320:SF272">
    <property type="entry name" value="NAD(P)-BINDING ROSSMANN-FOLD SUPERFAMILY PROTEIN"/>
    <property type="match status" value="1"/>
</dbReference>
<comment type="similarity">
    <text evidence="1">Belongs to the short-chain dehydrogenases/reductases (SDR) family.</text>
</comment>
<dbReference type="AlphaFoldDB" id="A0A6A5YXZ1"/>
<dbReference type="GO" id="GO:0016491">
    <property type="term" value="F:oxidoreductase activity"/>
    <property type="evidence" value="ECO:0007669"/>
    <property type="project" value="UniProtKB-KW"/>
</dbReference>
<dbReference type="PRINTS" id="PR00081">
    <property type="entry name" value="GDHRDH"/>
</dbReference>
<keyword evidence="2" id="KW-0560">Oxidoreductase</keyword>
<name>A0A6A5YXZ1_9PLEO</name>
<reference evidence="3" key="1">
    <citation type="journal article" date="2020" name="Stud. Mycol.">
        <title>101 Dothideomycetes genomes: a test case for predicting lifestyles and emergence of pathogens.</title>
        <authorList>
            <person name="Haridas S."/>
            <person name="Albert R."/>
            <person name="Binder M."/>
            <person name="Bloem J."/>
            <person name="Labutti K."/>
            <person name="Salamov A."/>
            <person name="Andreopoulos B."/>
            <person name="Baker S."/>
            <person name="Barry K."/>
            <person name="Bills G."/>
            <person name="Bluhm B."/>
            <person name="Cannon C."/>
            <person name="Castanera R."/>
            <person name="Culley D."/>
            <person name="Daum C."/>
            <person name="Ezra D."/>
            <person name="Gonzalez J."/>
            <person name="Henrissat B."/>
            <person name="Kuo A."/>
            <person name="Liang C."/>
            <person name="Lipzen A."/>
            <person name="Lutzoni F."/>
            <person name="Magnuson J."/>
            <person name="Mondo S."/>
            <person name="Nolan M."/>
            <person name="Ohm R."/>
            <person name="Pangilinan J."/>
            <person name="Park H.-J."/>
            <person name="Ramirez L."/>
            <person name="Alfaro M."/>
            <person name="Sun H."/>
            <person name="Tritt A."/>
            <person name="Yoshinaga Y."/>
            <person name="Zwiers L.-H."/>
            <person name="Turgeon B."/>
            <person name="Goodwin S."/>
            <person name="Spatafora J."/>
            <person name="Crous P."/>
            <person name="Grigoriev I."/>
        </authorList>
    </citation>
    <scope>NUCLEOTIDE SEQUENCE</scope>
    <source>
        <strain evidence="3">CBS 627.86</strain>
    </source>
</reference>
<gene>
    <name evidence="3" type="ORF">BDV96DRAFT_580927</name>
</gene>
<dbReference type="Proteomes" id="UP000799770">
    <property type="component" value="Unassembled WGS sequence"/>
</dbReference>
<dbReference type="InterPro" id="IPR036291">
    <property type="entry name" value="NAD(P)-bd_dom_sf"/>
</dbReference>
<sequence length="335" mass="36278">MGKYSAAHASPAGAGDARPTALQIIQDNDMEGKLAGKVIVVTGVTSGIGAETARALFATGATLFLTARDIKAAEASLSDIVQSDHVFLIQMDLNSFSSVRATADEILKQSKNKVNVLVCNAGIMGIKTRTLTEDGHEVHFQANHLGHFLLFELLKPALLASTAPDFNSRCVMVSSSAHRATTLRDTDDYSFEKGGYNLEEAYANSKLANVYVANEIERRYGSKGLHGISLHPGAIATNISRNLGPEFVAQIMANPYLVQILKNLEQGAATTVYAAISKDWEGKGGKYFEDCEEAKRGEDDGQTFGVGWVKQTYDPEQEARLWKDSLKMVGLQDDE</sequence>
<accession>A0A6A5YXZ1</accession>
<evidence type="ECO:0008006" key="5">
    <source>
        <dbReference type="Google" id="ProtNLM"/>
    </source>
</evidence>
<dbReference type="PANTHER" id="PTHR24320">
    <property type="entry name" value="RETINOL DEHYDROGENASE"/>
    <property type="match status" value="1"/>
</dbReference>
<evidence type="ECO:0000256" key="2">
    <source>
        <dbReference type="ARBA" id="ARBA00023002"/>
    </source>
</evidence>
<dbReference type="EMBL" id="ML977332">
    <property type="protein sequence ID" value="KAF2111960.1"/>
    <property type="molecule type" value="Genomic_DNA"/>
</dbReference>
<dbReference type="SUPFAM" id="SSF51735">
    <property type="entry name" value="NAD(P)-binding Rossmann-fold domains"/>
    <property type="match status" value="1"/>
</dbReference>
<dbReference type="InterPro" id="IPR002347">
    <property type="entry name" value="SDR_fam"/>
</dbReference>
<protein>
    <recommendedName>
        <fullName evidence="5">Short-chain dehydrogenase</fullName>
    </recommendedName>
</protein>
<dbReference type="Pfam" id="PF00106">
    <property type="entry name" value="adh_short"/>
    <property type="match status" value="1"/>
</dbReference>
<dbReference type="Gene3D" id="3.40.50.720">
    <property type="entry name" value="NAD(P)-binding Rossmann-like Domain"/>
    <property type="match status" value="1"/>
</dbReference>